<sequence>MSITVGDLAFPARARQGGLSNDVGGVATVILAILGLIGFYAPIMAVIATILFGVTLLIQGNGMMSGYARFSVPLGANSPIKGFNVSSRSALVLFGAGGIALGVLSLLDFNAALLTPIASIVFGSALVLSSVSVWRLNAVRRASAKGEESSGDILANQMLFDSAGIQIFGGFAAVVLGVLAVSGARNDLTFNLVALLILGSALVLKGGSLNAILLSFMHSTSRRAY</sequence>
<organism evidence="2 3">
    <name type="scientific">Methylocystis rosea</name>
    <dbReference type="NCBI Taxonomy" id="173366"/>
    <lineage>
        <taxon>Bacteria</taxon>
        <taxon>Pseudomonadati</taxon>
        <taxon>Pseudomonadota</taxon>
        <taxon>Alphaproteobacteria</taxon>
        <taxon>Hyphomicrobiales</taxon>
        <taxon>Methylocystaceae</taxon>
        <taxon>Methylocystis</taxon>
    </lineage>
</organism>
<dbReference type="AlphaFoldDB" id="A0A3G8M7K6"/>
<evidence type="ECO:0000313" key="3">
    <source>
        <dbReference type="Proteomes" id="UP000273982"/>
    </source>
</evidence>
<dbReference type="KEGG" id="mros:EHO51_11290"/>
<feature type="transmembrane region" description="Helical" evidence="1">
    <location>
        <begin position="90"/>
        <end position="107"/>
    </location>
</feature>
<evidence type="ECO:0000256" key="1">
    <source>
        <dbReference type="SAM" id="Phobius"/>
    </source>
</evidence>
<reference evidence="2 3" key="1">
    <citation type="submission" date="2018-11" db="EMBL/GenBank/DDBJ databases">
        <title>Genome squencing of methanotrophic bacteria isolated from alkaline groundwater in Korea.</title>
        <authorList>
            <person name="Nguyen L.N."/>
        </authorList>
    </citation>
    <scope>NUCLEOTIDE SEQUENCE [LARGE SCALE GENOMIC DNA]</scope>
    <source>
        <strain evidence="2 3">GW6</strain>
    </source>
</reference>
<keyword evidence="1" id="KW-0812">Transmembrane</keyword>
<gene>
    <name evidence="2" type="ORF">EHO51_11290</name>
</gene>
<feature type="transmembrane region" description="Helical" evidence="1">
    <location>
        <begin position="158"/>
        <end position="180"/>
    </location>
</feature>
<name>A0A3G8M7K6_9HYPH</name>
<proteinExistence type="predicted"/>
<evidence type="ECO:0000313" key="2">
    <source>
        <dbReference type="EMBL" id="AZG77275.1"/>
    </source>
</evidence>
<keyword evidence="1" id="KW-0472">Membrane</keyword>
<protein>
    <submittedName>
        <fullName evidence="2">Uncharacterized protein</fullName>
    </submittedName>
</protein>
<dbReference type="EMBL" id="CP034086">
    <property type="protein sequence ID" value="AZG77275.1"/>
    <property type="molecule type" value="Genomic_DNA"/>
</dbReference>
<keyword evidence="1" id="KW-1133">Transmembrane helix</keyword>
<dbReference type="Proteomes" id="UP000273982">
    <property type="component" value="Chromosome"/>
</dbReference>
<feature type="transmembrane region" description="Helical" evidence="1">
    <location>
        <begin position="113"/>
        <end position="137"/>
    </location>
</feature>
<accession>A0A3G8M7K6</accession>
<feature type="transmembrane region" description="Helical" evidence="1">
    <location>
        <begin position="192"/>
        <end position="216"/>
    </location>
</feature>
<feature type="transmembrane region" description="Helical" evidence="1">
    <location>
        <begin position="29"/>
        <end position="58"/>
    </location>
</feature>